<feature type="signal peptide" evidence="1">
    <location>
        <begin position="1"/>
        <end position="20"/>
    </location>
</feature>
<dbReference type="Gene3D" id="3.90.930.1">
    <property type="match status" value="3"/>
</dbReference>
<dbReference type="Pfam" id="PF07661">
    <property type="entry name" value="MORN_2"/>
    <property type="match status" value="10"/>
</dbReference>
<dbReference type="EMBL" id="CP070608">
    <property type="protein sequence ID" value="QSE96771.1"/>
    <property type="molecule type" value="Genomic_DNA"/>
</dbReference>
<dbReference type="InterPro" id="IPR011652">
    <property type="entry name" value="MORN_2"/>
</dbReference>
<dbReference type="Proteomes" id="UP000662783">
    <property type="component" value="Chromosome"/>
</dbReference>
<evidence type="ECO:0000256" key="1">
    <source>
        <dbReference type="SAM" id="SignalP"/>
    </source>
</evidence>
<evidence type="ECO:0000313" key="3">
    <source>
        <dbReference type="Proteomes" id="UP000662783"/>
    </source>
</evidence>
<accession>A0A975A016</accession>
<dbReference type="PANTHER" id="PTHR33706:SF1">
    <property type="entry name" value="TPR REPEAT PROTEIN"/>
    <property type="match status" value="1"/>
</dbReference>
<dbReference type="KEGG" id="fuv:JR347_14375"/>
<sequence>MVLRLTIFSSIIFLAFSSRAQVLRTVYHDEDKSKLKEMYYVKDTISNILQGKYLSYYLNGNVESQGQFVNNETVGEWNFYYETGSLKMKGVVKRNSSDGFWEYYYESGTKSMEGEISNQKRRGEWRIYYESGELKEKGIFVNNKREGHWEEYYEDGRLKGTIDYTYDKGKYTEYYPSGEIKAEGPKSGTHHVGLWKYFYRDGSKQAEGLFLNGKRTGDWKFYHSNGQLSATGSYNKVGESSGEWTYYYDNGQVSSKGSFVDGKKSGHWGLFYEDGLSKGEVEFNEGTGEYKEYYKSGKLRLVGTIVNDKHEGIWKYYYESGELEGECDFTNGRGEYYGYYPDGTLQTKGTIEENNKKVGRWELYKNDGTLSGYYKPIYDQPIEKQQIVEAKSTRRKQYGVGAYKYKGRRKFNYFDAKGNEFQGLIMSFNPFATFIGRIPFGMEFYMQERLGHEFEFEGIRDPFYTEDFDVPLGEVFTRGYSVSIRQKFYNKTTRNYALWYFGHELRFSNESHFVNTQNILFPDNVVRASASEQRVEYMLLLGYRLMQNTRDKGFTIDLFVGAGSGYRNFENDPNFGEAFDSLEKGKITFAYTFGVNFGYNFSFAGSR</sequence>
<keyword evidence="1" id="KW-0732">Signal</keyword>
<keyword evidence="3" id="KW-1185">Reference proteome</keyword>
<reference evidence="2" key="1">
    <citation type="submission" date="2021-02" db="EMBL/GenBank/DDBJ databases">
        <title>Fulvivirga sp. S481 isolated from sea water.</title>
        <authorList>
            <person name="Bae S.S."/>
            <person name="Baek K."/>
        </authorList>
    </citation>
    <scope>NUCLEOTIDE SEQUENCE</scope>
    <source>
        <strain evidence="2">S481</strain>
    </source>
</reference>
<feature type="chain" id="PRO_5037861140" evidence="1">
    <location>
        <begin position="21"/>
        <end position="607"/>
    </location>
</feature>
<dbReference type="AlphaFoldDB" id="A0A975A016"/>
<dbReference type="RefSeq" id="WP_205721285.1">
    <property type="nucleotide sequence ID" value="NZ_CP070608.1"/>
</dbReference>
<dbReference type="SUPFAM" id="SSF82185">
    <property type="entry name" value="Histone H3 K4-specific methyltransferase SET7/9 N-terminal domain"/>
    <property type="match status" value="3"/>
</dbReference>
<protein>
    <submittedName>
        <fullName evidence="2">Toxin-antitoxin system YwqK family antitoxin</fullName>
    </submittedName>
</protein>
<gene>
    <name evidence="2" type="ORF">JR347_14375</name>
</gene>
<name>A0A975A016_9BACT</name>
<dbReference type="PANTHER" id="PTHR33706">
    <property type="entry name" value="MORN VARIANT REPEAT PROTEIN"/>
    <property type="match status" value="1"/>
</dbReference>
<organism evidence="2 3">
    <name type="scientific">Fulvivirga lutea</name>
    <dbReference type="NCBI Taxonomy" id="2810512"/>
    <lineage>
        <taxon>Bacteria</taxon>
        <taxon>Pseudomonadati</taxon>
        <taxon>Bacteroidota</taxon>
        <taxon>Cytophagia</taxon>
        <taxon>Cytophagales</taxon>
        <taxon>Fulvivirgaceae</taxon>
        <taxon>Fulvivirga</taxon>
    </lineage>
</organism>
<proteinExistence type="predicted"/>
<evidence type="ECO:0000313" key="2">
    <source>
        <dbReference type="EMBL" id="QSE96771.1"/>
    </source>
</evidence>